<dbReference type="SUPFAM" id="SSF46955">
    <property type="entry name" value="Putative DNA-binding domain"/>
    <property type="match status" value="1"/>
</dbReference>
<dbReference type="PANTHER" id="PTHR30204:SF97">
    <property type="entry name" value="MERR FAMILY REGULATORY PROTEIN"/>
    <property type="match status" value="1"/>
</dbReference>
<comment type="caution">
    <text evidence="4">The sequence shown here is derived from an EMBL/GenBank/DDBJ whole genome shotgun (WGS) entry which is preliminary data.</text>
</comment>
<dbReference type="InterPro" id="IPR009061">
    <property type="entry name" value="DNA-bd_dom_put_sf"/>
</dbReference>
<dbReference type="PANTHER" id="PTHR30204">
    <property type="entry name" value="REDOX-CYCLING DRUG-SENSING TRANSCRIPTIONAL ACTIVATOR SOXR"/>
    <property type="match status" value="1"/>
</dbReference>
<evidence type="ECO:0000256" key="1">
    <source>
        <dbReference type="ARBA" id="ARBA00023125"/>
    </source>
</evidence>
<name>A0A081L8M6_9BACI</name>
<dbReference type="InterPro" id="IPR011256">
    <property type="entry name" value="Reg_factor_effector_dom_sf"/>
</dbReference>
<dbReference type="InterPro" id="IPR000551">
    <property type="entry name" value="MerR-type_HTH_dom"/>
</dbReference>
<dbReference type="Pfam" id="PF13411">
    <property type="entry name" value="MerR_1"/>
    <property type="match status" value="1"/>
</dbReference>
<feature type="domain" description="HTH merR-type" evidence="3">
    <location>
        <begin position="1"/>
        <end position="71"/>
    </location>
</feature>
<dbReference type="SMART" id="SM00422">
    <property type="entry name" value="HTH_MERR"/>
    <property type="match status" value="1"/>
</dbReference>
<dbReference type="GO" id="GO:0003677">
    <property type="term" value="F:DNA binding"/>
    <property type="evidence" value="ECO:0007669"/>
    <property type="project" value="UniProtKB-KW"/>
</dbReference>
<dbReference type="GO" id="GO:0003700">
    <property type="term" value="F:DNA-binding transcription factor activity"/>
    <property type="evidence" value="ECO:0007669"/>
    <property type="project" value="InterPro"/>
</dbReference>
<dbReference type="SMART" id="SM00871">
    <property type="entry name" value="AraC_E_bind"/>
    <property type="match status" value="1"/>
</dbReference>
<accession>A0A081L8M6</accession>
<evidence type="ECO:0000313" key="4">
    <source>
        <dbReference type="EMBL" id="KEP25602.1"/>
    </source>
</evidence>
<dbReference type="OrthoDB" id="9773308at2"/>
<keyword evidence="5" id="KW-1185">Reference proteome</keyword>
<sequence>MFKIGDFSMLSKVPVKTLRYYDQIDLLKPKQIDQDSGYRYYSAEQLLEVNRIFLYKELGFTLKQMAQLLREDISVEQIQGMFLLKESEIQQLIEREQQKLARIKERMHLIKREGCVEKEQEVIIKSVESKRIMSFQSNGAVDEIPSFFQMFHHLLLKHQQESISGPQVVLWRESFEKESEFEFEVGYSVKALRGTLPQGIKIRTLPAEETMATLLFHSHSPSAQTACIDLATWIENNGYRVKEDQPGREIYYPLSENEEGRLIEIQIPIIDEIKS</sequence>
<dbReference type="Gene3D" id="1.10.1660.10">
    <property type="match status" value="1"/>
</dbReference>
<keyword evidence="1" id="KW-0238">DNA-binding</keyword>
<dbReference type="eggNOG" id="COG0789">
    <property type="taxonomic scope" value="Bacteria"/>
</dbReference>
<dbReference type="InterPro" id="IPR010499">
    <property type="entry name" value="AraC_E-bd"/>
</dbReference>
<evidence type="ECO:0000259" key="3">
    <source>
        <dbReference type="PROSITE" id="PS50937"/>
    </source>
</evidence>
<protein>
    <submittedName>
        <fullName evidence="4">Transcriptional regulator</fullName>
    </submittedName>
</protein>
<dbReference type="SUPFAM" id="SSF55136">
    <property type="entry name" value="Probable bacterial effector-binding domain"/>
    <property type="match status" value="1"/>
</dbReference>
<dbReference type="Pfam" id="PF06445">
    <property type="entry name" value="GyrI-like"/>
    <property type="match status" value="1"/>
</dbReference>
<keyword evidence="2" id="KW-0175">Coiled coil</keyword>
<dbReference type="InterPro" id="IPR029442">
    <property type="entry name" value="GyrI-like"/>
</dbReference>
<reference evidence="4 5" key="1">
    <citation type="submission" date="2012-09" db="EMBL/GenBank/DDBJ databases">
        <title>Genome Sequence of Bacillus sp. DW5-4.</title>
        <authorList>
            <person name="Lai Q."/>
            <person name="Liu Y."/>
            <person name="Shao Z."/>
        </authorList>
    </citation>
    <scope>NUCLEOTIDE SEQUENCE [LARGE SCALE GENOMIC DNA]</scope>
    <source>
        <strain evidence="4 5">DW5-4</strain>
    </source>
</reference>
<dbReference type="Proteomes" id="UP000028091">
    <property type="component" value="Unassembled WGS sequence"/>
</dbReference>
<dbReference type="RefSeq" id="WP_034323433.1">
    <property type="nucleotide sequence ID" value="NZ_JOTP01000019.1"/>
</dbReference>
<dbReference type="AlphaFoldDB" id="A0A081L8M6"/>
<organism evidence="4 5">
    <name type="scientific">Bacillus zhangzhouensis</name>
    <dbReference type="NCBI Taxonomy" id="1178540"/>
    <lineage>
        <taxon>Bacteria</taxon>
        <taxon>Bacillati</taxon>
        <taxon>Bacillota</taxon>
        <taxon>Bacilli</taxon>
        <taxon>Bacillales</taxon>
        <taxon>Bacillaceae</taxon>
        <taxon>Bacillus</taxon>
    </lineage>
</organism>
<dbReference type="Gene3D" id="3.20.80.10">
    <property type="entry name" value="Regulatory factor, effector binding domain"/>
    <property type="match status" value="1"/>
</dbReference>
<proteinExistence type="predicted"/>
<dbReference type="CDD" id="cd01107">
    <property type="entry name" value="HTH_BmrR"/>
    <property type="match status" value="1"/>
</dbReference>
<gene>
    <name evidence="4" type="ORF">BA70_06400</name>
</gene>
<dbReference type="PROSITE" id="PS50937">
    <property type="entry name" value="HTH_MERR_2"/>
    <property type="match status" value="1"/>
</dbReference>
<evidence type="ECO:0000256" key="2">
    <source>
        <dbReference type="SAM" id="Coils"/>
    </source>
</evidence>
<dbReference type="EMBL" id="JOTP01000019">
    <property type="protein sequence ID" value="KEP25602.1"/>
    <property type="molecule type" value="Genomic_DNA"/>
</dbReference>
<feature type="coiled-coil region" evidence="2">
    <location>
        <begin position="86"/>
        <end position="113"/>
    </location>
</feature>
<evidence type="ECO:0000313" key="5">
    <source>
        <dbReference type="Proteomes" id="UP000028091"/>
    </source>
</evidence>
<dbReference type="InterPro" id="IPR047057">
    <property type="entry name" value="MerR_fam"/>
</dbReference>